<organism evidence="3 4">
    <name type="scientific">Corynebacterium aquatimens</name>
    <dbReference type="NCBI Taxonomy" id="1190508"/>
    <lineage>
        <taxon>Bacteria</taxon>
        <taxon>Bacillati</taxon>
        <taxon>Actinomycetota</taxon>
        <taxon>Actinomycetes</taxon>
        <taxon>Mycobacteriales</taxon>
        <taxon>Corynebacteriaceae</taxon>
        <taxon>Corynebacterium</taxon>
    </lineage>
</organism>
<keyword evidence="4" id="KW-1185">Reference proteome</keyword>
<dbReference type="Proteomes" id="UP000658613">
    <property type="component" value="Unassembled WGS sequence"/>
</dbReference>
<dbReference type="Gene3D" id="1.10.30.50">
    <property type="match status" value="1"/>
</dbReference>
<evidence type="ECO:0000313" key="3">
    <source>
        <dbReference type="EMBL" id="MBG6121383.1"/>
    </source>
</evidence>
<dbReference type="AlphaFoldDB" id="A0A931E2M6"/>
<protein>
    <recommendedName>
        <fullName evidence="2">HNH nuclease domain-containing protein</fullName>
    </recommendedName>
</protein>
<dbReference type="GO" id="GO:0004519">
    <property type="term" value="F:endonuclease activity"/>
    <property type="evidence" value="ECO:0007669"/>
    <property type="project" value="InterPro"/>
</dbReference>
<feature type="domain" description="HNH nuclease" evidence="2">
    <location>
        <begin position="270"/>
        <end position="324"/>
    </location>
</feature>
<dbReference type="InterPro" id="IPR003615">
    <property type="entry name" value="HNH_nuc"/>
</dbReference>
<dbReference type="SMART" id="SM00507">
    <property type="entry name" value="HNHc"/>
    <property type="match status" value="1"/>
</dbReference>
<dbReference type="CDD" id="cd00085">
    <property type="entry name" value="HNHc"/>
    <property type="match status" value="1"/>
</dbReference>
<sequence>MNTFRTLIGALSHAAVDALADFDREAALSAGIDPARVRAWSKIHEAYYGPTTSRQKQRLALEQAQRAGMSLDQLALIERRVAKFASARTRNKMRVALLAVRGNYKTLEKAAKELAPQPTKPARKQVTFSPSKNGTRTMTVTADERDLADFEHFLSQDLDPSHPAAPQLLKRFLAFMRGNPASDPGGPSDSSPGVPYAVPRPLLLLPLPDWVSIINGEGDEIELSLTDGTNMTGAEFLNGYFGTVDNGLEAAVFHPEHGAVNLYRTQRLANAKQRILARASMPVCPVPGCRRGADSCEIHHIKPWAKGGATNISNLAPLCRYHNRVNDDDPARRKRGHIRMRRGTPVWVSPRGYAVPNPHHNYKYAAMLSLYGRRQPV</sequence>
<dbReference type="GO" id="GO:0008270">
    <property type="term" value="F:zinc ion binding"/>
    <property type="evidence" value="ECO:0007669"/>
    <property type="project" value="InterPro"/>
</dbReference>
<dbReference type="GO" id="GO:0003676">
    <property type="term" value="F:nucleic acid binding"/>
    <property type="evidence" value="ECO:0007669"/>
    <property type="project" value="InterPro"/>
</dbReference>
<comment type="caution">
    <text evidence="3">The sequence shown here is derived from an EMBL/GenBank/DDBJ whole genome shotgun (WGS) entry which is preliminary data.</text>
</comment>
<dbReference type="RefSeq" id="WP_196823952.1">
    <property type="nucleotide sequence ID" value="NZ_CP046980.1"/>
</dbReference>
<evidence type="ECO:0000259" key="2">
    <source>
        <dbReference type="SMART" id="SM00507"/>
    </source>
</evidence>
<accession>A0A931E2M6</accession>
<dbReference type="InterPro" id="IPR002711">
    <property type="entry name" value="HNH"/>
</dbReference>
<feature type="compositionally biased region" description="Polar residues" evidence="1">
    <location>
        <begin position="126"/>
        <end position="136"/>
    </location>
</feature>
<reference evidence="3" key="1">
    <citation type="submission" date="2020-11" db="EMBL/GenBank/DDBJ databases">
        <title>Sequencing the genomes of 1000 actinobacteria strains.</title>
        <authorList>
            <person name="Klenk H.-P."/>
        </authorList>
    </citation>
    <scope>NUCLEOTIDE SEQUENCE</scope>
    <source>
        <strain evidence="3">DSM 45632</strain>
    </source>
</reference>
<evidence type="ECO:0000313" key="4">
    <source>
        <dbReference type="Proteomes" id="UP000658613"/>
    </source>
</evidence>
<name>A0A931E2M6_9CORY</name>
<feature type="region of interest" description="Disordered" evidence="1">
    <location>
        <begin position="113"/>
        <end position="136"/>
    </location>
</feature>
<dbReference type="EMBL" id="JADOUE010000001">
    <property type="protein sequence ID" value="MBG6121383.1"/>
    <property type="molecule type" value="Genomic_DNA"/>
</dbReference>
<proteinExistence type="predicted"/>
<evidence type="ECO:0000256" key="1">
    <source>
        <dbReference type="SAM" id="MobiDB-lite"/>
    </source>
</evidence>
<gene>
    <name evidence="3" type="ORF">IW254_000352</name>
</gene>
<dbReference type="Pfam" id="PF01844">
    <property type="entry name" value="HNH"/>
    <property type="match status" value="1"/>
</dbReference>